<dbReference type="PANTHER" id="PTHR42734:SF5">
    <property type="entry name" value="IRON TRANSPORT SYSTEM ATP-BINDING PROTEIN HI_0361-RELATED"/>
    <property type="match status" value="1"/>
</dbReference>
<evidence type="ECO:0000259" key="5">
    <source>
        <dbReference type="PROSITE" id="PS50893"/>
    </source>
</evidence>
<dbReference type="SMART" id="SM00382">
    <property type="entry name" value="AAA"/>
    <property type="match status" value="1"/>
</dbReference>
<dbReference type="STRING" id="999415.HMPREF9943_00823"/>
<dbReference type="Pfam" id="PF00005">
    <property type="entry name" value="ABC_tran"/>
    <property type="match status" value="1"/>
</dbReference>
<keyword evidence="3" id="KW-0547">Nucleotide-binding</keyword>
<dbReference type="eggNOG" id="COG1121">
    <property type="taxonomic scope" value="Bacteria"/>
</dbReference>
<keyword evidence="4" id="KW-0067">ATP-binding</keyword>
<evidence type="ECO:0000256" key="4">
    <source>
        <dbReference type="ARBA" id="ARBA00022840"/>
    </source>
</evidence>
<dbReference type="PROSITE" id="PS00211">
    <property type="entry name" value="ABC_TRANSPORTER_1"/>
    <property type="match status" value="1"/>
</dbReference>
<accession>M2Q3D5</accession>
<proteinExistence type="inferred from homology"/>
<sequence>MKTLNKSIVHIEDLSLSYYEKPVIYDIDLDIYEGTVCAIIGPNGAGKSTLIKGMLGFLKPLTGFTLFFDKSFKEVHDRIAYVPQWESVEWNFPITVKEVVMMSDTYRLPLFKRPDKLMKEKALSALKEMGLEEYSDVHISQLSGGQKQRVFIARALNQQADLYIMDEPFAGVDKKSESIIVEQFKKLKNENKTVLAVHHDMITLEDYFNDIILLNNTIKGHGSYQNLFSDMTPLEWMKRQ</sequence>
<gene>
    <name evidence="6" type="ORF">HMPREF9943_00823</name>
</gene>
<dbReference type="BioCyc" id="ECAT999415-HMP:GTTI-846-MONOMER"/>
<keyword evidence="7" id="KW-1185">Reference proteome</keyword>
<dbReference type="CDD" id="cd03235">
    <property type="entry name" value="ABC_Metallic_Cations"/>
    <property type="match status" value="1"/>
</dbReference>
<dbReference type="PANTHER" id="PTHR42734">
    <property type="entry name" value="METAL TRANSPORT SYSTEM ATP-BINDING PROTEIN TM_0124-RELATED"/>
    <property type="match status" value="1"/>
</dbReference>
<dbReference type="SUPFAM" id="SSF52540">
    <property type="entry name" value="P-loop containing nucleoside triphosphate hydrolases"/>
    <property type="match status" value="1"/>
</dbReference>
<name>M2Q3D5_9FIRM</name>
<dbReference type="PROSITE" id="PS50893">
    <property type="entry name" value="ABC_TRANSPORTER_2"/>
    <property type="match status" value="1"/>
</dbReference>
<comment type="caution">
    <text evidence="6">The sequence shown here is derived from an EMBL/GenBank/DDBJ whole genome shotgun (WGS) entry which is preliminary data.</text>
</comment>
<dbReference type="AlphaFoldDB" id="M2Q3D5"/>
<dbReference type="RefSeq" id="WP_004802311.1">
    <property type="nucleotide sequence ID" value="NZ_AUGJ01000008.1"/>
</dbReference>
<dbReference type="Proteomes" id="UP000011758">
    <property type="component" value="Unassembled WGS sequence"/>
</dbReference>
<evidence type="ECO:0000256" key="3">
    <source>
        <dbReference type="ARBA" id="ARBA00022741"/>
    </source>
</evidence>
<organism evidence="6 7">
    <name type="scientific">Eggerthia catenaformis OT 569 = DSM 20559</name>
    <dbReference type="NCBI Taxonomy" id="999415"/>
    <lineage>
        <taxon>Bacteria</taxon>
        <taxon>Bacillati</taxon>
        <taxon>Bacillota</taxon>
        <taxon>Erysipelotrichia</taxon>
        <taxon>Erysipelotrichales</taxon>
        <taxon>Coprobacillaceae</taxon>
        <taxon>Eggerthia</taxon>
    </lineage>
</organism>
<protein>
    <recommendedName>
        <fullName evidence="5">ABC transporter domain-containing protein</fullName>
    </recommendedName>
</protein>
<keyword evidence="2" id="KW-0813">Transport</keyword>
<evidence type="ECO:0000313" key="7">
    <source>
        <dbReference type="Proteomes" id="UP000011758"/>
    </source>
</evidence>
<evidence type="ECO:0000313" key="6">
    <source>
        <dbReference type="EMBL" id="EMD16781.1"/>
    </source>
</evidence>
<dbReference type="InterPro" id="IPR027417">
    <property type="entry name" value="P-loop_NTPase"/>
</dbReference>
<dbReference type="InterPro" id="IPR050153">
    <property type="entry name" value="Metal_Ion_Import_ABC"/>
</dbReference>
<dbReference type="Gene3D" id="3.40.50.300">
    <property type="entry name" value="P-loop containing nucleotide triphosphate hydrolases"/>
    <property type="match status" value="1"/>
</dbReference>
<evidence type="ECO:0000256" key="1">
    <source>
        <dbReference type="ARBA" id="ARBA00005417"/>
    </source>
</evidence>
<feature type="domain" description="ABC transporter" evidence="5">
    <location>
        <begin position="9"/>
        <end position="240"/>
    </location>
</feature>
<dbReference type="InterPro" id="IPR003439">
    <property type="entry name" value="ABC_transporter-like_ATP-bd"/>
</dbReference>
<reference evidence="6 7" key="1">
    <citation type="submission" date="2013-02" db="EMBL/GenBank/DDBJ databases">
        <title>The Genome Sequence of Lactobacillus catenaformis F0143.</title>
        <authorList>
            <consortium name="The Broad Institute Genome Sequencing Platform"/>
            <person name="Earl A."/>
            <person name="Ward D."/>
            <person name="Feldgarden M."/>
            <person name="Gevers D."/>
            <person name="Izard J."/>
            <person name="Blanton J.M."/>
            <person name="Mathney J."/>
            <person name="Dewhirst F.E."/>
            <person name="Young S.K."/>
            <person name="Zeng Q."/>
            <person name="Gargeya S."/>
            <person name="Fitzgerald M."/>
            <person name="Haas B."/>
            <person name="Abouelleil A."/>
            <person name="Alvarado L."/>
            <person name="Arachchi H.M."/>
            <person name="Berlin A."/>
            <person name="Chapman S.B."/>
            <person name="Gearin G."/>
            <person name="Goldberg J."/>
            <person name="Griggs A."/>
            <person name="Gujja S."/>
            <person name="Hansen M."/>
            <person name="Heiman D."/>
            <person name="Howarth C."/>
            <person name="Larimer J."/>
            <person name="Lui A."/>
            <person name="MacDonald P.J.P."/>
            <person name="McCowen C."/>
            <person name="Montmayeur A."/>
            <person name="Murphy C."/>
            <person name="Neiman D."/>
            <person name="Pearson M."/>
            <person name="Priest M."/>
            <person name="Roberts A."/>
            <person name="Saif S."/>
            <person name="Shea T."/>
            <person name="Sisk P."/>
            <person name="Stolte C."/>
            <person name="Sykes S."/>
            <person name="Wortman J."/>
            <person name="Nusbaum C."/>
            <person name="Birren B."/>
        </authorList>
    </citation>
    <scope>NUCLEOTIDE SEQUENCE [LARGE SCALE GENOMIC DNA]</scope>
    <source>
        <strain evidence="6 7">OT 569</strain>
    </source>
</reference>
<dbReference type="InterPro" id="IPR003593">
    <property type="entry name" value="AAA+_ATPase"/>
</dbReference>
<dbReference type="EMBL" id="AGEJ01000013">
    <property type="protein sequence ID" value="EMD16781.1"/>
    <property type="molecule type" value="Genomic_DNA"/>
</dbReference>
<dbReference type="PATRIC" id="fig|999415.3.peg.825"/>
<dbReference type="GO" id="GO:0005524">
    <property type="term" value="F:ATP binding"/>
    <property type="evidence" value="ECO:0007669"/>
    <property type="project" value="UniProtKB-KW"/>
</dbReference>
<comment type="similarity">
    <text evidence="1">Belongs to the ABC transporter superfamily.</text>
</comment>
<dbReference type="OrthoDB" id="9799337at2"/>
<dbReference type="GO" id="GO:0016887">
    <property type="term" value="F:ATP hydrolysis activity"/>
    <property type="evidence" value="ECO:0007669"/>
    <property type="project" value="InterPro"/>
</dbReference>
<evidence type="ECO:0000256" key="2">
    <source>
        <dbReference type="ARBA" id="ARBA00022448"/>
    </source>
</evidence>
<dbReference type="InterPro" id="IPR017871">
    <property type="entry name" value="ABC_transporter-like_CS"/>
</dbReference>